<feature type="compositionally biased region" description="Basic and acidic residues" evidence="6">
    <location>
        <begin position="319"/>
        <end position="332"/>
    </location>
</feature>
<evidence type="ECO:0000313" key="8">
    <source>
        <dbReference type="EMBL" id="NMO20077.1"/>
    </source>
</evidence>
<keyword evidence="4 5" id="KW-0067">ATP-binding</keyword>
<dbReference type="InterPro" id="IPR000719">
    <property type="entry name" value="Prot_kinase_dom"/>
</dbReference>
<feature type="binding site" evidence="5">
    <location>
        <position position="71"/>
    </location>
    <ligand>
        <name>ATP</name>
        <dbReference type="ChEBI" id="CHEBI:30616"/>
    </ligand>
</feature>
<feature type="domain" description="Protein kinase" evidence="7">
    <location>
        <begin position="42"/>
        <end position="310"/>
    </location>
</feature>
<dbReference type="Proteomes" id="UP000518300">
    <property type="component" value="Unassembled WGS sequence"/>
</dbReference>
<dbReference type="PANTHER" id="PTHR43289:SF34">
    <property type="entry name" value="SERINE_THREONINE-PROTEIN KINASE YBDM-RELATED"/>
    <property type="match status" value="1"/>
</dbReference>
<dbReference type="PROSITE" id="PS50011">
    <property type="entry name" value="PROTEIN_KINASE_DOM"/>
    <property type="match status" value="1"/>
</dbReference>
<dbReference type="Gene3D" id="3.30.200.20">
    <property type="entry name" value="Phosphorylase Kinase, domain 1"/>
    <property type="match status" value="1"/>
</dbReference>
<evidence type="ECO:0000259" key="7">
    <source>
        <dbReference type="PROSITE" id="PS50011"/>
    </source>
</evidence>
<evidence type="ECO:0000256" key="5">
    <source>
        <dbReference type="PROSITE-ProRule" id="PRU10141"/>
    </source>
</evidence>
<protein>
    <submittedName>
        <fullName evidence="8">Serine/threonine protein kinase</fullName>
    </submittedName>
</protein>
<evidence type="ECO:0000256" key="2">
    <source>
        <dbReference type="ARBA" id="ARBA00022741"/>
    </source>
</evidence>
<evidence type="ECO:0000256" key="1">
    <source>
        <dbReference type="ARBA" id="ARBA00022679"/>
    </source>
</evidence>
<keyword evidence="2 5" id="KW-0547">Nucleotide-binding</keyword>
<dbReference type="EMBL" id="JABBJJ010000222">
    <property type="protein sequence ID" value="NMO20077.1"/>
    <property type="molecule type" value="Genomic_DNA"/>
</dbReference>
<dbReference type="InterPro" id="IPR008271">
    <property type="entry name" value="Ser/Thr_kinase_AS"/>
</dbReference>
<feature type="region of interest" description="Disordered" evidence="6">
    <location>
        <begin position="319"/>
        <end position="345"/>
    </location>
</feature>
<dbReference type="InterPro" id="IPR017441">
    <property type="entry name" value="Protein_kinase_ATP_BS"/>
</dbReference>
<evidence type="ECO:0000256" key="6">
    <source>
        <dbReference type="SAM" id="MobiDB-lite"/>
    </source>
</evidence>
<keyword evidence="3 8" id="KW-0418">Kinase</keyword>
<evidence type="ECO:0000313" key="9">
    <source>
        <dbReference type="Proteomes" id="UP000518300"/>
    </source>
</evidence>
<dbReference type="InterPro" id="IPR011009">
    <property type="entry name" value="Kinase-like_dom_sf"/>
</dbReference>
<name>A0A848LQA8_9BACT</name>
<dbReference type="SUPFAM" id="SSF56112">
    <property type="entry name" value="Protein kinase-like (PK-like)"/>
    <property type="match status" value="1"/>
</dbReference>
<dbReference type="SMART" id="SM00220">
    <property type="entry name" value="S_TKc"/>
    <property type="match status" value="1"/>
</dbReference>
<dbReference type="Pfam" id="PF00069">
    <property type="entry name" value="Pkinase"/>
    <property type="match status" value="1"/>
</dbReference>
<dbReference type="GO" id="GO:0004674">
    <property type="term" value="F:protein serine/threonine kinase activity"/>
    <property type="evidence" value="ECO:0007669"/>
    <property type="project" value="UniProtKB-KW"/>
</dbReference>
<dbReference type="GO" id="GO:0005524">
    <property type="term" value="F:ATP binding"/>
    <property type="evidence" value="ECO:0007669"/>
    <property type="project" value="UniProtKB-UniRule"/>
</dbReference>
<comment type="caution">
    <text evidence="8">The sequence shown here is derived from an EMBL/GenBank/DDBJ whole genome shotgun (WGS) entry which is preliminary data.</text>
</comment>
<keyword evidence="1" id="KW-0808">Transferase</keyword>
<gene>
    <name evidence="8" type="ORF">HG543_35215</name>
</gene>
<accession>A0A848LQA8</accession>
<dbReference type="PROSITE" id="PS00108">
    <property type="entry name" value="PROTEIN_KINASE_ST"/>
    <property type="match status" value="1"/>
</dbReference>
<keyword evidence="8" id="KW-0723">Serine/threonine-protein kinase</keyword>
<evidence type="ECO:0000256" key="3">
    <source>
        <dbReference type="ARBA" id="ARBA00022777"/>
    </source>
</evidence>
<evidence type="ECO:0000256" key="4">
    <source>
        <dbReference type="ARBA" id="ARBA00022840"/>
    </source>
</evidence>
<dbReference type="PROSITE" id="PS00107">
    <property type="entry name" value="PROTEIN_KINASE_ATP"/>
    <property type="match status" value="1"/>
</dbReference>
<reference evidence="8 9" key="1">
    <citation type="submission" date="2020-04" db="EMBL/GenBank/DDBJ databases">
        <title>Draft genome of Pyxidicoccus fallax type strain.</title>
        <authorList>
            <person name="Whitworth D.E."/>
        </authorList>
    </citation>
    <scope>NUCLEOTIDE SEQUENCE [LARGE SCALE GENOMIC DNA]</scope>
    <source>
        <strain evidence="8 9">DSM 14698</strain>
    </source>
</reference>
<organism evidence="8 9">
    <name type="scientific">Pyxidicoccus fallax</name>
    <dbReference type="NCBI Taxonomy" id="394095"/>
    <lineage>
        <taxon>Bacteria</taxon>
        <taxon>Pseudomonadati</taxon>
        <taxon>Myxococcota</taxon>
        <taxon>Myxococcia</taxon>
        <taxon>Myxococcales</taxon>
        <taxon>Cystobacterineae</taxon>
        <taxon>Myxococcaceae</taxon>
        <taxon>Pyxidicoccus</taxon>
    </lineage>
</organism>
<dbReference type="RefSeq" id="WP_169349308.1">
    <property type="nucleotide sequence ID" value="NZ_JABBJJ010000222.1"/>
</dbReference>
<dbReference type="CDD" id="cd14014">
    <property type="entry name" value="STKc_PknB_like"/>
    <property type="match status" value="1"/>
</dbReference>
<keyword evidence="9" id="KW-1185">Reference proteome</keyword>
<dbReference type="Gene3D" id="1.10.510.10">
    <property type="entry name" value="Transferase(Phosphotransferase) domain 1"/>
    <property type="match status" value="1"/>
</dbReference>
<proteinExistence type="predicted"/>
<sequence length="345" mass="38223">MGSLDGSGSLDAFLREFSGEFPPSTLLPLPGECVGGVDGRRYEVLELIGGGSMGRVFRALDTELLRTVALKFLLPRPRREAPSQASALREEAQAIASLDHECIVRIHDVAEWRPRLDREDSWRIPFLVLQYLEGEPLRALLRRRRRLGLRQALDIMMDVAAGLAHAHERGLIHRDLKPGNILIVPGGRARLLDFGLAELLAAPAPGRHRPQAGTPAYMAPEQWRGQHPDERTDVWAAGLVFFEMLAGERPFGKLPPAELRRRLASGAPLMRLRERRAELPGAVVRLLGSLLAREPRARLASGVELLHALHVLRERLALGPREPREAPAERRQAAPGSSRSSCSRT</sequence>
<dbReference type="AlphaFoldDB" id="A0A848LQA8"/>
<dbReference type="PANTHER" id="PTHR43289">
    <property type="entry name" value="MITOGEN-ACTIVATED PROTEIN KINASE KINASE KINASE 20-RELATED"/>
    <property type="match status" value="1"/>
</dbReference>